<keyword evidence="6" id="KW-0520">NAD</keyword>
<comment type="cofactor">
    <cofactor evidence="1">
        <name>Mg(2+)</name>
        <dbReference type="ChEBI" id="CHEBI:18420"/>
    </cofactor>
</comment>
<reference evidence="11" key="2">
    <citation type="submission" date="2025-09" db="UniProtKB">
        <authorList>
            <consortium name="Ensembl"/>
        </authorList>
    </citation>
    <scope>IDENTIFICATION</scope>
</reference>
<dbReference type="InterPro" id="IPR015797">
    <property type="entry name" value="NUDIX_hydrolase-like_dom_sf"/>
</dbReference>
<keyword evidence="4" id="KW-0378">Hydrolase</keyword>
<sequence>MLFHSLQPLLKRNQDHSFSSVSLHCHDVNSLLRKLGADLSVIQDSILIGCSDRGHAHFCLDLAAVDAAAVEEESGGKFVDLRKSYFLLSESKAPLVAKSQALLRWHQTHRFCSCSGKLTQRNRAGSHRFTAGTQNYSYPQMSPVVIALVHDGTRCLLGRQASFPPGLYSALAGFCDMGESVEESVRREVAEEAGLEVLSVTYSSSQHWPFPNSSFMIGCFAAVSPAHSQLSVDRSELEDARWFDLEQIERGLSVRTPPRRGAPAVTWFPPKHAIGHRLISEWAELQRRHMTSR</sequence>
<protein>
    <recommendedName>
        <fullName evidence="2">NAD(+) diphosphatase</fullName>
        <ecNumber evidence="2">3.6.1.22</ecNumber>
    </recommendedName>
</protein>
<dbReference type="PANTHER" id="PTHR11383:SF3">
    <property type="entry name" value="NAD(P)H PYROPHOSPHATASE NUDT13, MITOCHONDRIAL"/>
    <property type="match status" value="1"/>
</dbReference>
<keyword evidence="12" id="KW-1185">Reference proteome</keyword>
<evidence type="ECO:0000256" key="9">
    <source>
        <dbReference type="ARBA" id="ARBA00049264"/>
    </source>
</evidence>
<evidence type="ECO:0000256" key="5">
    <source>
        <dbReference type="ARBA" id="ARBA00022842"/>
    </source>
</evidence>
<dbReference type="Pfam" id="PF00293">
    <property type="entry name" value="NUDIX"/>
    <property type="match status" value="1"/>
</dbReference>
<comment type="catalytic activity">
    <reaction evidence="7">
        <text>NADPH + H2O = reduced beta-nicotinamide D-ribonucleotide + adenosine 2',5'-bisphosphate + 2 H(+)</text>
        <dbReference type="Rhea" id="RHEA:60820"/>
        <dbReference type="ChEBI" id="CHEBI:15377"/>
        <dbReference type="ChEBI" id="CHEBI:15378"/>
        <dbReference type="ChEBI" id="CHEBI:57783"/>
        <dbReference type="ChEBI" id="CHEBI:90832"/>
        <dbReference type="ChEBI" id="CHEBI:194156"/>
    </reaction>
    <physiologicalReaction direction="left-to-right" evidence="7">
        <dbReference type="Rhea" id="RHEA:60821"/>
    </physiologicalReaction>
</comment>
<reference evidence="11" key="1">
    <citation type="submission" date="2025-08" db="UniProtKB">
        <authorList>
            <consortium name="Ensembl"/>
        </authorList>
    </citation>
    <scope>IDENTIFICATION</scope>
</reference>
<dbReference type="AlphaFoldDB" id="A0A8C6WS53"/>
<dbReference type="NCBIfam" id="NF001299">
    <property type="entry name" value="PRK00241.1"/>
    <property type="match status" value="1"/>
</dbReference>
<dbReference type="SUPFAM" id="SSF55811">
    <property type="entry name" value="Nudix"/>
    <property type="match status" value="1"/>
</dbReference>
<evidence type="ECO:0000313" key="11">
    <source>
        <dbReference type="Ensembl" id="ENSNMLP00000027604.1"/>
    </source>
</evidence>
<dbReference type="GO" id="GO:0016787">
    <property type="term" value="F:hydrolase activity"/>
    <property type="evidence" value="ECO:0007669"/>
    <property type="project" value="UniProtKB-KW"/>
</dbReference>
<evidence type="ECO:0000259" key="10">
    <source>
        <dbReference type="PROSITE" id="PS51462"/>
    </source>
</evidence>
<organism evidence="11 12">
    <name type="scientific">Neogobius melanostomus</name>
    <name type="common">round goby</name>
    <dbReference type="NCBI Taxonomy" id="47308"/>
    <lineage>
        <taxon>Eukaryota</taxon>
        <taxon>Metazoa</taxon>
        <taxon>Chordata</taxon>
        <taxon>Craniata</taxon>
        <taxon>Vertebrata</taxon>
        <taxon>Euteleostomi</taxon>
        <taxon>Actinopterygii</taxon>
        <taxon>Neopterygii</taxon>
        <taxon>Teleostei</taxon>
        <taxon>Neoteleostei</taxon>
        <taxon>Acanthomorphata</taxon>
        <taxon>Gobiaria</taxon>
        <taxon>Gobiiformes</taxon>
        <taxon>Gobioidei</taxon>
        <taxon>Gobiidae</taxon>
        <taxon>Benthophilinae</taxon>
        <taxon>Neogobiini</taxon>
        <taxon>Neogobius</taxon>
    </lineage>
</organism>
<evidence type="ECO:0000256" key="2">
    <source>
        <dbReference type="ARBA" id="ARBA00012381"/>
    </source>
</evidence>
<dbReference type="PROSITE" id="PS51462">
    <property type="entry name" value="NUDIX"/>
    <property type="match status" value="1"/>
</dbReference>
<name>A0A8C6WS53_9GOBI</name>
<dbReference type="PANTHER" id="PTHR11383">
    <property type="entry name" value="NUCLEOSIDE DIPHOSPHATE-LINKED MOIETY X MOTIF 13"/>
    <property type="match status" value="1"/>
</dbReference>
<dbReference type="Proteomes" id="UP000694523">
    <property type="component" value="Unplaced"/>
</dbReference>
<evidence type="ECO:0000256" key="7">
    <source>
        <dbReference type="ARBA" id="ARBA00047501"/>
    </source>
</evidence>
<dbReference type="InterPro" id="IPR000086">
    <property type="entry name" value="NUDIX_hydrolase_dom"/>
</dbReference>
<dbReference type="GO" id="GO:0046872">
    <property type="term" value="F:metal ion binding"/>
    <property type="evidence" value="ECO:0007669"/>
    <property type="project" value="UniProtKB-KW"/>
</dbReference>
<dbReference type="EC" id="3.6.1.22" evidence="2"/>
<keyword evidence="3" id="KW-0479">Metal-binding</keyword>
<evidence type="ECO:0000256" key="6">
    <source>
        <dbReference type="ARBA" id="ARBA00023027"/>
    </source>
</evidence>
<dbReference type="Gene3D" id="3.90.79.10">
    <property type="entry name" value="Nucleoside Triphosphate Pyrophosphohydrolase"/>
    <property type="match status" value="1"/>
</dbReference>
<evidence type="ECO:0000256" key="1">
    <source>
        <dbReference type="ARBA" id="ARBA00001946"/>
    </source>
</evidence>
<feature type="domain" description="Nudix hydrolase" evidence="10">
    <location>
        <begin position="139"/>
        <end position="269"/>
    </location>
</feature>
<dbReference type="Ensembl" id="ENSNMLT00000030838.1">
    <property type="protein sequence ID" value="ENSNMLP00000027604.1"/>
    <property type="gene ID" value="ENSNMLG00000017592.1"/>
</dbReference>
<evidence type="ECO:0000256" key="8">
    <source>
        <dbReference type="ARBA" id="ARBA00049196"/>
    </source>
</evidence>
<evidence type="ECO:0000256" key="4">
    <source>
        <dbReference type="ARBA" id="ARBA00022801"/>
    </source>
</evidence>
<dbReference type="InterPro" id="IPR049734">
    <property type="entry name" value="NudC-like_C"/>
</dbReference>
<dbReference type="CDD" id="cd03429">
    <property type="entry name" value="NUDIX_NADH_pyrophosphatase_Nudt13"/>
    <property type="match status" value="1"/>
</dbReference>
<proteinExistence type="predicted"/>
<comment type="catalytic activity">
    <reaction evidence="8">
        <text>NAD(+) + H2O = beta-nicotinamide D-ribonucleotide + AMP + 2 H(+)</text>
        <dbReference type="Rhea" id="RHEA:11800"/>
        <dbReference type="ChEBI" id="CHEBI:14649"/>
        <dbReference type="ChEBI" id="CHEBI:15377"/>
        <dbReference type="ChEBI" id="CHEBI:15378"/>
        <dbReference type="ChEBI" id="CHEBI:57540"/>
        <dbReference type="ChEBI" id="CHEBI:456215"/>
        <dbReference type="EC" id="3.6.1.22"/>
    </reaction>
    <physiologicalReaction direction="left-to-right" evidence="8">
        <dbReference type="Rhea" id="RHEA:11801"/>
    </physiologicalReaction>
</comment>
<evidence type="ECO:0000313" key="12">
    <source>
        <dbReference type="Proteomes" id="UP000694523"/>
    </source>
</evidence>
<dbReference type="Pfam" id="PF09296">
    <property type="entry name" value="NUDIX-like"/>
    <property type="match status" value="1"/>
</dbReference>
<evidence type="ECO:0000256" key="3">
    <source>
        <dbReference type="ARBA" id="ARBA00022723"/>
    </source>
</evidence>
<dbReference type="InterPro" id="IPR015375">
    <property type="entry name" value="NADH_PPase-like_N"/>
</dbReference>
<keyword evidence="5" id="KW-0460">Magnesium</keyword>
<comment type="catalytic activity">
    <reaction evidence="9">
        <text>NADH + H2O = reduced beta-nicotinamide D-ribonucleotide + AMP + 2 H(+)</text>
        <dbReference type="Rhea" id="RHEA:48868"/>
        <dbReference type="ChEBI" id="CHEBI:15377"/>
        <dbReference type="ChEBI" id="CHEBI:15378"/>
        <dbReference type="ChEBI" id="CHEBI:57945"/>
        <dbReference type="ChEBI" id="CHEBI:90832"/>
        <dbReference type="ChEBI" id="CHEBI:456215"/>
        <dbReference type="EC" id="3.6.1.22"/>
    </reaction>
    <physiologicalReaction direction="left-to-right" evidence="9">
        <dbReference type="Rhea" id="RHEA:48869"/>
    </physiologicalReaction>
</comment>
<dbReference type="Gene3D" id="3.90.79.20">
    <property type="match status" value="1"/>
</dbReference>
<accession>A0A8C6WS53</accession>